<keyword evidence="2" id="KW-0732">Signal</keyword>
<dbReference type="EMBL" id="CP016808">
    <property type="protein sequence ID" value="ANY69499.1"/>
    <property type="molecule type" value="Genomic_DNA"/>
</dbReference>
<evidence type="ECO:0008006" key="4">
    <source>
        <dbReference type="Google" id="ProtNLM"/>
    </source>
</evidence>
<dbReference type="RefSeq" id="WP_099520532.1">
    <property type="nucleotide sequence ID" value="NZ_CP016808.1"/>
</dbReference>
<evidence type="ECO:0000256" key="1">
    <source>
        <dbReference type="SAM" id="MobiDB-lite"/>
    </source>
</evidence>
<sequence length="273" mass="29805">MRICYTLVIACLLFTSACSGGTNTNTGSIEPEADPISASASPNPFSQGYAAGQDHALDTSQGDSESPIASATNDDEAEAADFESLVPAGWKVLEIFEGEPEQTEGDLNNDGLVDIAAVLEKEDISQEAPDRAIMIAFGQVDHTYKRSVIAEHAVLSANEGGIYGDPFEGLTIEKGVLVLRHIGGSNWRWYNTYRFRYQDEGWYLIGATTGSYFTGTQLMEDADEEDYNLLTGDYMKKTWDAAAGKRLSEESNRGQKPLVLLKDFDVRAGEPQY</sequence>
<feature type="region of interest" description="Disordered" evidence="1">
    <location>
        <begin position="29"/>
        <end position="78"/>
    </location>
</feature>
<accession>A0A1B2DP60</accession>
<proteinExistence type="predicted"/>
<organism evidence="3">
    <name type="scientific">Paenibacillus sp. BIHB 4019</name>
    <dbReference type="NCBI Taxonomy" id="1870819"/>
    <lineage>
        <taxon>Bacteria</taxon>
        <taxon>Bacillati</taxon>
        <taxon>Bacillota</taxon>
        <taxon>Bacilli</taxon>
        <taxon>Bacillales</taxon>
        <taxon>Paenibacillaceae</taxon>
        <taxon>Paenibacillus</taxon>
    </lineage>
</organism>
<gene>
    <name evidence="3" type="ORF">BBD42_25700</name>
</gene>
<dbReference type="PROSITE" id="PS51257">
    <property type="entry name" value="PROKAR_LIPOPROTEIN"/>
    <property type="match status" value="1"/>
</dbReference>
<feature type="compositionally biased region" description="Polar residues" evidence="1">
    <location>
        <begin position="58"/>
        <end position="72"/>
    </location>
</feature>
<name>A0A1B2DP60_9BACL</name>
<evidence type="ECO:0000313" key="3">
    <source>
        <dbReference type="EMBL" id="ANY69499.1"/>
    </source>
</evidence>
<evidence type="ECO:0000256" key="2">
    <source>
        <dbReference type="SAM" id="SignalP"/>
    </source>
</evidence>
<feature type="signal peptide" evidence="2">
    <location>
        <begin position="1"/>
        <end position="20"/>
    </location>
</feature>
<feature type="chain" id="PRO_5039690883" description="Lipoprotein" evidence="2">
    <location>
        <begin position="21"/>
        <end position="273"/>
    </location>
</feature>
<protein>
    <recommendedName>
        <fullName evidence="4">Lipoprotein</fullName>
    </recommendedName>
</protein>
<dbReference type="AlphaFoldDB" id="A0A1B2DP60"/>
<reference evidence="3" key="1">
    <citation type="submission" date="2016-08" db="EMBL/GenBank/DDBJ databases">
        <title>Complete Genome Seqeunce of Paenibacillus sp. BIHB 4019 from tea rhizoplane.</title>
        <authorList>
            <person name="Thakur R."/>
            <person name="Swarnkar M.K."/>
            <person name="Gulati A."/>
        </authorList>
    </citation>
    <scope>NUCLEOTIDE SEQUENCE [LARGE SCALE GENOMIC DNA]</scope>
    <source>
        <strain evidence="3">BIHB4019</strain>
    </source>
</reference>